<dbReference type="RefSeq" id="WP_282314903.1">
    <property type="nucleotide sequence ID" value="NZ_JARBWL010000001.1"/>
</dbReference>
<dbReference type="EMBL" id="JARBWL010000001">
    <property type="protein sequence ID" value="MDI2590188.1"/>
    <property type="molecule type" value="Genomic_DNA"/>
</dbReference>
<keyword evidence="2" id="KW-1185">Reference proteome</keyword>
<protein>
    <recommendedName>
        <fullName evidence="3">HEPN domain-containing protein</fullName>
    </recommendedName>
</protein>
<organism evidence="1 2">
    <name type="scientific">Pseudomonas fungipugnans</name>
    <dbReference type="NCBI Taxonomy" id="3024217"/>
    <lineage>
        <taxon>Bacteria</taxon>
        <taxon>Pseudomonadati</taxon>
        <taxon>Pseudomonadota</taxon>
        <taxon>Gammaproteobacteria</taxon>
        <taxon>Pseudomonadales</taxon>
        <taxon>Pseudomonadaceae</taxon>
        <taxon>Pseudomonas</taxon>
    </lineage>
</organism>
<evidence type="ECO:0000313" key="1">
    <source>
        <dbReference type="EMBL" id="MDI2590188.1"/>
    </source>
</evidence>
<name>A0ABT6QH95_9PSED</name>
<evidence type="ECO:0000313" key="2">
    <source>
        <dbReference type="Proteomes" id="UP001159100"/>
    </source>
</evidence>
<proteinExistence type="predicted"/>
<reference evidence="1 2" key="1">
    <citation type="submission" date="2023-02" db="EMBL/GenBank/DDBJ databases">
        <title>Pseudomonas chrutzelriedensis sp. nov., a potently antifungal strain isolated from moss.</title>
        <authorList>
            <person name="Schnyder A."/>
            <person name="Kalawong R."/>
            <person name="Eberl L."/>
            <person name="Agnoli K."/>
        </authorList>
    </citation>
    <scope>NUCLEOTIDE SEQUENCE [LARGE SCALE GENOMIC DNA]</scope>
    <source>
        <strain evidence="1 2">681</strain>
    </source>
</reference>
<sequence length="161" mass="18168">MNPVRLPSHQVVSEARVFLKASRLIEKHAHNGNTDFFWPAAMHAGLASELYLKSFLVDYDLAHPGEIDDPEWFLTSASKGHNLVALYKAIPPEYADAIRLISERISPGFQLERRLDDCSKLFVGTRYTYEHGSIQGLDTDVFELAPHLELIIAEMTQTSID</sequence>
<dbReference type="Gene3D" id="1.20.120.330">
    <property type="entry name" value="Nucleotidyltransferases domain 2"/>
    <property type="match status" value="1"/>
</dbReference>
<evidence type="ECO:0008006" key="3">
    <source>
        <dbReference type="Google" id="ProtNLM"/>
    </source>
</evidence>
<comment type="caution">
    <text evidence="1">The sequence shown here is derived from an EMBL/GenBank/DDBJ whole genome shotgun (WGS) entry which is preliminary data.</text>
</comment>
<gene>
    <name evidence="1" type="ORF">POF45_01920</name>
</gene>
<dbReference type="Proteomes" id="UP001159100">
    <property type="component" value="Unassembled WGS sequence"/>
</dbReference>
<accession>A0ABT6QH95</accession>